<reference evidence="6 7" key="1">
    <citation type="journal article" date="2016" name="Int. J. Syst. Evol. Microbiol.">
        <title>Chitinibacter fontanus sp. nov., isolated from a spring.</title>
        <authorList>
            <person name="Sheu S.Y."/>
            <person name="Li Y.S."/>
            <person name="Young C.C."/>
            <person name="Chen W.M."/>
        </authorList>
    </citation>
    <scope>NUCLEOTIDE SEQUENCE [LARGE SCALE GENOMIC DNA]</scope>
    <source>
        <strain evidence="6 7">STM-7</strain>
    </source>
</reference>
<dbReference type="PROSITE" id="PS51006">
    <property type="entry name" value="PABS_2"/>
    <property type="match status" value="1"/>
</dbReference>
<feature type="domain" description="PABS" evidence="5">
    <location>
        <begin position="79"/>
        <end position="233"/>
    </location>
</feature>
<evidence type="ECO:0000256" key="1">
    <source>
        <dbReference type="ARBA" id="ARBA00007867"/>
    </source>
</evidence>
<dbReference type="PANTHER" id="PTHR43317:SF1">
    <property type="entry name" value="THERMOSPERMINE SYNTHASE ACAULIS5"/>
    <property type="match status" value="1"/>
</dbReference>
<proteinExistence type="inferred from homology"/>
<dbReference type="GO" id="GO:0006596">
    <property type="term" value="P:polyamine biosynthetic process"/>
    <property type="evidence" value="ECO:0007669"/>
    <property type="project" value="UniProtKB-UniRule"/>
</dbReference>
<dbReference type="EMBL" id="CP058952">
    <property type="protein sequence ID" value="QLI82272.1"/>
    <property type="molecule type" value="Genomic_DNA"/>
</dbReference>
<dbReference type="PANTHER" id="PTHR43317">
    <property type="entry name" value="THERMOSPERMINE SYNTHASE ACAULIS5"/>
    <property type="match status" value="1"/>
</dbReference>
<name>A0A7D5VB75_9NEIS</name>
<dbReference type="InterPro" id="IPR030374">
    <property type="entry name" value="PABS"/>
</dbReference>
<dbReference type="KEGG" id="cfon:HZU75_12470"/>
<comment type="similarity">
    <text evidence="1">Belongs to the spermidine/spermine synthase family.</text>
</comment>
<dbReference type="Gene3D" id="3.40.50.150">
    <property type="entry name" value="Vaccinia Virus protein VP39"/>
    <property type="match status" value="1"/>
</dbReference>
<evidence type="ECO:0000256" key="2">
    <source>
        <dbReference type="ARBA" id="ARBA00022679"/>
    </source>
</evidence>
<evidence type="ECO:0000259" key="5">
    <source>
        <dbReference type="PROSITE" id="PS51006"/>
    </source>
</evidence>
<dbReference type="Proteomes" id="UP000510822">
    <property type="component" value="Chromosome"/>
</dbReference>
<organism evidence="6 7">
    <name type="scientific">Chitinibacter fontanus</name>
    <dbReference type="NCBI Taxonomy" id="1737446"/>
    <lineage>
        <taxon>Bacteria</taxon>
        <taxon>Pseudomonadati</taxon>
        <taxon>Pseudomonadota</taxon>
        <taxon>Betaproteobacteria</taxon>
        <taxon>Neisseriales</taxon>
        <taxon>Chitinibacteraceae</taxon>
        <taxon>Chitinibacter</taxon>
    </lineage>
</organism>
<dbReference type="AlphaFoldDB" id="A0A7D5VB75"/>
<evidence type="ECO:0000313" key="6">
    <source>
        <dbReference type="EMBL" id="QLI82272.1"/>
    </source>
</evidence>
<gene>
    <name evidence="6" type="ORF">HZU75_12470</name>
</gene>
<dbReference type="NCBIfam" id="NF037959">
    <property type="entry name" value="MFS_SpdSyn"/>
    <property type="match status" value="1"/>
</dbReference>
<keyword evidence="3 4" id="KW-0620">Polyamine biosynthesis</keyword>
<evidence type="ECO:0000313" key="7">
    <source>
        <dbReference type="Proteomes" id="UP000510822"/>
    </source>
</evidence>
<protein>
    <submittedName>
        <fullName evidence="6">Fused MFS/spermidine synthase</fullName>
    </submittedName>
</protein>
<evidence type="ECO:0000256" key="3">
    <source>
        <dbReference type="ARBA" id="ARBA00023115"/>
    </source>
</evidence>
<accession>A0A7D5VB75</accession>
<sequence>MTSSNTNFFSDSFAALLRETESGKPFVYDEGDEVSLMFDLATVQSRMKRAKPNDLMLGYTRAMLGSVLIQEHTQQIGMIGMGGGSLAKYCHHYLPSSQISVAEIDQRVIDLGHHFQIPFDSPRLRVHCADGADWLKICTQAFDVLMIDAYGPQGMPDNIASNAFFDLCRTRLSPQGILVVNLWGSDKRFESYYQRIRTIFDDTALAIGADGCANRIVYGFNNSRLPAQKTLQHYCRLRADQHSIDLMNLGQRLSRALRAADGLEPLTPKRST</sequence>
<dbReference type="Pfam" id="PF01564">
    <property type="entry name" value="Spermine_synth"/>
    <property type="match status" value="1"/>
</dbReference>
<feature type="active site" description="Proton acceptor" evidence="4">
    <location>
        <position position="148"/>
    </location>
</feature>
<keyword evidence="2 4" id="KW-0808">Transferase</keyword>
<evidence type="ECO:0000256" key="4">
    <source>
        <dbReference type="PROSITE-ProRule" id="PRU00354"/>
    </source>
</evidence>
<dbReference type="GO" id="GO:0016740">
    <property type="term" value="F:transferase activity"/>
    <property type="evidence" value="ECO:0007669"/>
    <property type="project" value="UniProtKB-UniRule"/>
</dbReference>
<dbReference type="SUPFAM" id="SSF53335">
    <property type="entry name" value="S-adenosyl-L-methionine-dependent methyltransferases"/>
    <property type="match status" value="1"/>
</dbReference>
<dbReference type="InterPro" id="IPR029063">
    <property type="entry name" value="SAM-dependent_MTases_sf"/>
</dbReference>
<dbReference type="RefSeq" id="WP_180306353.1">
    <property type="nucleotide sequence ID" value="NZ_CP058952.1"/>
</dbReference>
<keyword evidence="7" id="KW-1185">Reference proteome</keyword>